<comment type="caution">
    <text evidence="3">The sequence shown here is derived from an EMBL/GenBank/DDBJ whole genome shotgun (WGS) entry which is preliminary data.</text>
</comment>
<name>A0AAD9ZIP5_9ROSI</name>
<feature type="domain" description="GRHL1/CP2 C-terminal" evidence="2">
    <location>
        <begin position="179"/>
        <end position="235"/>
    </location>
</feature>
<accession>A0AAD9ZIP5</accession>
<evidence type="ECO:0000256" key="1">
    <source>
        <dbReference type="SAM" id="MobiDB-lite"/>
    </source>
</evidence>
<dbReference type="EMBL" id="JANJYJ010000171">
    <property type="protein sequence ID" value="KAK3179866.1"/>
    <property type="molecule type" value="Genomic_DNA"/>
</dbReference>
<protein>
    <recommendedName>
        <fullName evidence="2">GRHL1/CP2 C-terminal domain-containing protein</fullName>
    </recommendedName>
</protein>
<feature type="compositionally biased region" description="Polar residues" evidence="1">
    <location>
        <begin position="11"/>
        <end position="22"/>
    </location>
</feature>
<evidence type="ECO:0000313" key="3">
    <source>
        <dbReference type="EMBL" id="KAK3179866.1"/>
    </source>
</evidence>
<keyword evidence="4" id="KW-1185">Reference proteome</keyword>
<evidence type="ECO:0000313" key="4">
    <source>
        <dbReference type="Proteomes" id="UP001281410"/>
    </source>
</evidence>
<reference evidence="3" key="1">
    <citation type="journal article" date="2023" name="Plant J.">
        <title>Genome sequences and population genomics provide insights into the demographic history, inbreeding, and mutation load of two 'living fossil' tree species of Dipteronia.</title>
        <authorList>
            <person name="Feng Y."/>
            <person name="Comes H.P."/>
            <person name="Chen J."/>
            <person name="Zhu S."/>
            <person name="Lu R."/>
            <person name="Zhang X."/>
            <person name="Li P."/>
            <person name="Qiu J."/>
            <person name="Olsen K.M."/>
            <person name="Qiu Y."/>
        </authorList>
    </citation>
    <scope>NUCLEOTIDE SEQUENCE</scope>
    <source>
        <strain evidence="3">NBL</strain>
    </source>
</reference>
<evidence type="ECO:0000259" key="2">
    <source>
        <dbReference type="Pfam" id="PF25416"/>
    </source>
</evidence>
<feature type="compositionally biased region" description="Low complexity" evidence="1">
    <location>
        <begin position="87"/>
        <end position="107"/>
    </location>
</feature>
<dbReference type="InterPro" id="IPR057520">
    <property type="entry name" value="GRHL1/CP2_C"/>
</dbReference>
<proteinExistence type="predicted"/>
<dbReference type="Proteomes" id="UP001281410">
    <property type="component" value="Unassembled WGS sequence"/>
</dbReference>
<dbReference type="Pfam" id="PF25416">
    <property type="entry name" value="GRHL1_C"/>
    <property type="match status" value="1"/>
</dbReference>
<feature type="region of interest" description="Disordered" evidence="1">
    <location>
        <begin position="1"/>
        <end position="25"/>
    </location>
</feature>
<organism evidence="3 4">
    <name type="scientific">Dipteronia sinensis</name>
    <dbReference type="NCBI Taxonomy" id="43782"/>
    <lineage>
        <taxon>Eukaryota</taxon>
        <taxon>Viridiplantae</taxon>
        <taxon>Streptophyta</taxon>
        <taxon>Embryophyta</taxon>
        <taxon>Tracheophyta</taxon>
        <taxon>Spermatophyta</taxon>
        <taxon>Magnoliopsida</taxon>
        <taxon>eudicotyledons</taxon>
        <taxon>Gunneridae</taxon>
        <taxon>Pentapetalae</taxon>
        <taxon>rosids</taxon>
        <taxon>malvids</taxon>
        <taxon>Sapindales</taxon>
        <taxon>Sapindaceae</taxon>
        <taxon>Hippocastanoideae</taxon>
        <taxon>Acereae</taxon>
        <taxon>Dipteronia</taxon>
    </lineage>
</organism>
<sequence>MAKGGKLHADNAQSLPVTNTPSEAAKLSAEEDLHIKLMGLQDMFSSTRPVSILFLKGEPEDDPDLSPVKLPGGDEVKPVVRTATWESRLSGSESPSSNVSPTPTTGSLTPKRKFLELQQPAIAEEPEVEYHSDHDPSLSPGRPVKILKTEHDTSKADIFALDVDDSYQPPKTERPIKPVKDLINGIAEKFGVNPSRITQVFHFSTKGLRIIVDEDVVRELPEGQDMMVEFASARQENVQNLGYNVSSAAAQNIVVDADIAPGDMANAIPPDALEMWLNF</sequence>
<gene>
    <name evidence="3" type="ORF">Dsin_032539</name>
</gene>
<feature type="region of interest" description="Disordered" evidence="1">
    <location>
        <begin position="56"/>
        <end position="112"/>
    </location>
</feature>
<dbReference type="AlphaFoldDB" id="A0AAD9ZIP5"/>